<accession>A0A6I9Q8P4</accession>
<dbReference type="InParanoid" id="A0A6I9Q8P4"/>
<dbReference type="PANTHER" id="PTHR34964">
    <property type="entry name" value="MEMBRANE LIPOPROTEIN-RELATED"/>
    <property type="match status" value="1"/>
</dbReference>
<name>A0A6I9Q8P4_ELAGV</name>
<keyword evidence="2" id="KW-1133">Transmembrane helix</keyword>
<feature type="compositionally biased region" description="Low complexity" evidence="1">
    <location>
        <begin position="87"/>
        <end position="103"/>
    </location>
</feature>
<feature type="compositionally biased region" description="Basic and acidic residues" evidence="1">
    <location>
        <begin position="145"/>
        <end position="155"/>
    </location>
</feature>
<sequence>MAQTPPSNGRAGDIRIWVISGFFLILLITAGVLLVLYFVLPESEVTVWFPSIAMILVGIPWAFWIMTCFYRYMTARGPEIVNRQPNRVRTVTPTPSSRTSKTSAANNYSPINSPGSARNVHCGAAATPGGLQGLAGGAEASGAKVDADADREFDATNKPANSNNEGSSLASHESEMPLALSMS</sequence>
<protein>
    <submittedName>
        <fullName evidence="4">Uncharacterized protein LOC105032556</fullName>
    </submittedName>
</protein>
<dbReference type="OrthoDB" id="784693at2759"/>
<feature type="compositionally biased region" description="Polar residues" evidence="1">
    <location>
        <begin position="158"/>
        <end position="171"/>
    </location>
</feature>
<feature type="region of interest" description="Disordered" evidence="1">
    <location>
        <begin position="85"/>
        <end position="114"/>
    </location>
</feature>
<evidence type="ECO:0000256" key="1">
    <source>
        <dbReference type="SAM" id="MobiDB-lite"/>
    </source>
</evidence>
<feature type="transmembrane region" description="Helical" evidence="2">
    <location>
        <begin position="52"/>
        <end position="73"/>
    </location>
</feature>
<feature type="compositionally biased region" description="Polar residues" evidence="1">
    <location>
        <begin position="104"/>
        <end position="114"/>
    </location>
</feature>
<keyword evidence="2" id="KW-0472">Membrane</keyword>
<keyword evidence="2" id="KW-0812">Transmembrane</keyword>
<feature type="region of interest" description="Disordered" evidence="1">
    <location>
        <begin position="135"/>
        <end position="183"/>
    </location>
</feature>
<dbReference type="PANTHER" id="PTHR34964:SF1">
    <property type="entry name" value="MEMBRANE LIPOPROTEIN"/>
    <property type="match status" value="1"/>
</dbReference>
<dbReference type="RefSeq" id="XP_010905325.1">
    <property type="nucleotide sequence ID" value="XM_010907023.3"/>
</dbReference>
<feature type="transmembrane region" description="Helical" evidence="2">
    <location>
        <begin position="16"/>
        <end position="40"/>
    </location>
</feature>
<organism evidence="3 4">
    <name type="scientific">Elaeis guineensis var. tenera</name>
    <name type="common">Oil palm</name>
    <dbReference type="NCBI Taxonomy" id="51953"/>
    <lineage>
        <taxon>Eukaryota</taxon>
        <taxon>Viridiplantae</taxon>
        <taxon>Streptophyta</taxon>
        <taxon>Embryophyta</taxon>
        <taxon>Tracheophyta</taxon>
        <taxon>Spermatophyta</taxon>
        <taxon>Magnoliopsida</taxon>
        <taxon>Liliopsida</taxon>
        <taxon>Arecaceae</taxon>
        <taxon>Arecoideae</taxon>
        <taxon>Cocoseae</taxon>
        <taxon>Elaeidinae</taxon>
        <taxon>Elaeis</taxon>
    </lineage>
</organism>
<dbReference type="Proteomes" id="UP000504607">
    <property type="component" value="Unplaced"/>
</dbReference>
<gene>
    <name evidence="4" type="primary">LOC105032556</name>
</gene>
<reference evidence="4" key="1">
    <citation type="submission" date="2025-08" db="UniProtKB">
        <authorList>
            <consortium name="RefSeq"/>
        </authorList>
    </citation>
    <scope>IDENTIFICATION</scope>
</reference>
<proteinExistence type="predicted"/>
<evidence type="ECO:0000256" key="2">
    <source>
        <dbReference type="SAM" id="Phobius"/>
    </source>
</evidence>
<dbReference type="GeneID" id="105032556"/>
<keyword evidence="3" id="KW-1185">Reference proteome</keyword>
<dbReference type="AlphaFoldDB" id="A0A6I9Q8P4"/>
<dbReference type="KEGG" id="egu:105032556"/>
<evidence type="ECO:0000313" key="4">
    <source>
        <dbReference type="RefSeq" id="XP_010905325.1"/>
    </source>
</evidence>
<evidence type="ECO:0000313" key="3">
    <source>
        <dbReference type="Proteomes" id="UP000504607"/>
    </source>
</evidence>